<protein>
    <submittedName>
        <fullName evidence="1">24532_t:CDS:1</fullName>
    </submittedName>
</protein>
<dbReference type="EMBL" id="CAJVQC010012475">
    <property type="protein sequence ID" value="CAG8638651.1"/>
    <property type="molecule type" value="Genomic_DNA"/>
</dbReference>
<organism evidence="1 2">
    <name type="scientific">Racocetra persica</name>
    <dbReference type="NCBI Taxonomy" id="160502"/>
    <lineage>
        <taxon>Eukaryota</taxon>
        <taxon>Fungi</taxon>
        <taxon>Fungi incertae sedis</taxon>
        <taxon>Mucoromycota</taxon>
        <taxon>Glomeromycotina</taxon>
        <taxon>Glomeromycetes</taxon>
        <taxon>Diversisporales</taxon>
        <taxon>Gigasporaceae</taxon>
        <taxon>Racocetra</taxon>
    </lineage>
</organism>
<evidence type="ECO:0000313" key="2">
    <source>
        <dbReference type="Proteomes" id="UP000789920"/>
    </source>
</evidence>
<feature type="non-terminal residue" evidence="1">
    <location>
        <position position="1"/>
    </location>
</feature>
<proteinExistence type="predicted"/>
<evidence type="ECO:0000313" key="1">
    <source>
        <dbReference type="EMBL" id="CAG8638651.1"/>
    </source>
</evidence>
<comment type="caution">
    <text evidence="1">The sequence shown here is derived from an EMBL/GenBank/DDBJ whole genome shotgun (WGS) entry which is preliminary data.</text>
</comment>
<dbReference type="Proteomes" id="UP000789920">
    <property type="component" value="Unassembled WGS sequence"/>
</dbReference>
<accession>A0ACA9N8X1</accession>
<gene>
    <name evidence="1" type="ORF">RPERSI_LOCUS7388</name>
</gene>
<sequence length="942" mass="107158">DVTNEKLKSPGSSPWWSTAVNLSYLKNAASKLGDQWKDKYDKARDYLSKEIGDADAEKELLDITDNYVVDNCAKKVIKDKKRAGIVHIQTSTTPDKCEDVVSKQKDDGSFELSDTICKELEVPTEEKEVVTAVKSCTPNEKLQSPESDPWWKTALTISFLKVAAPHHKNQWEDKHDKARDYLSKQIGDADTEKELLDCTNKYVVDKAHDKAVKNNIPVDVIYVTKLDFDDVTVRKVHEGLRECLPSADVDIPSIICDSQQEDGSFKLSPFITDHLKTEPDDVVESHKRFVGSPRLRGCDDSVWNTAFTIHYLKNMLPDHENKWCDACDRASKWLSEQINDKNLEKEMFSACKQHLIKQGSRVLYATKRKNRESFKVMKLNVDDDTRKAVFDHLRSKGTEDLARSLCSAQESNGTFSPQTLTTLHPLIPSPKSAVESLKFFVSRPKLRNDVDSIWHTAFTIYYLKNVLIDHEDEWRNSCERASAWISEQIDDAELEKELYSACDQYLIQQGVDLINKEGGITEETQEEVDVIVLQVSDETRKVVHKSLRDDVTDEVARTICNSQEKDGSFTLHKQISDHLKIHSIDNAVESLKRYVGSLHLRGCDSPLWCTALTVTYLKTVLPDCEKEWKPACERAATWISQKCKNPEEEKELYAACDQFLIKQGIEVLNEKNRQQPRRSKRRSVVKGDSIQVVTISADDETRKAVYDFLRSQTTSGHPRTLIASQKNDGSFPLHDLVSEHLQIPVAHINEPIKRYVSSPALRGCDTSVWNTAFTITYIKIVLDKYETEWQSACQPALGWVSEKIKDNELEKELFAACEQYLFELGFDLLNKSKETTRSVDVPPTRYGSDGGILSPNNAYLNSELIVVGAACTANRKLKQSYSETERPAKEKAREEISVFAEQEVDRLFANNITHSNKEDVLQRAKRAARFLIDQYYEEGGCS</sequence>
<reference evidence="1" key="1">
    <citation type="submission" date="2021-06" db="EMBL/GenBank/DDBJ databases">
        <authorList>
            <person name="Kallberg Y."/>
            <person name="Tangrot J."/>
            <person name="Rosling A."/>
        </authorList>
    </citation>
    <scope>NUCLEOTIDE SEQUENCE</scope>
    <source>
        <strain evidence="1">MA461A</strain>
    </source>
</reference>
<keyword evidence="2" id="KW-1185">Reference proteome</keyword>
<name>A0ACA9N8X1_9GLOM</name>